<name>A0A0M3FRH2_ACIBA</name>
<proteinExistence type="predicted"/>
<sequence length="79" mass="8881">MFELSVIDISGNKPKSLYAREFKVHPRIGEWIDIEIDGESNMFEVVKVAHSTNGGDSDLYVKSLGLTYQVVDDLCCKND</sequence>
<dbReference type="Proteomes" id="UP000076296">
    <property type="component" value="Unassembled WGS sequence"/>
</dbReference>
<dbReference type="EMBL" id="LRDT01000013">
    <property type="protein sequence ID" value="KZA20250.1"/>
    <property type="molecule type" value="Genomic_DNA"/>
</dbReference>
<dbReference type="AlphaFoldDB" id="A0A0M3FRH2"/>
<reference evidence="1 2" key="1">
    <citation type="submission" date="2016-01" db="EMBL/GenBank/DDBJ databases">
        <title>Draft sequences of Acinetobacter baumannii isolates from wounded military personnel.</title>
        <authorList>
            <person name="Arivett B.A."/>
            <person name="Fiester S.E."/>
            <person name="Ream D.C."/>
            <person name="Actis L.A."/>
        </authorList>
    </citation>
    <scope>NUCLEOTIDE SEQUENCE [LARGE SCALE GENOMIC DNA]</scope>
    <source>
        <strain evidence="1 2">AB2828</strain>
    </source>
</reference>
<gene>
    <name evidence="1" type="ORF">LV35_01146</name>
</gene>
<evidence type="ECO:0000313" key="1">
    <source>
        <dbReference type="EMBL" id="KZA20250.1"/>
    </source>
</evidence>
<dbReference type="RefSeq" id="WP_000462483.1">
    <property type="nucleotide sequence ID" value="NZ_CP077801.1"/>
</dbReference>
<accession>A0A0M3FRH2</accession>
<organism evidence="1 2">
    <name type="scientific">Acinetobacter baumannii</name>
    <dbReference type="NCBI Taxonomy" id="470"/>
    <lineage>
        <taxon>Bacteria</taxon>
        <taxon>Pseudomonadati</taxon>
        <taxon>Pseudomonadota</taxon>
        <taxon>Gammaproteobacteria</taxon>
        <taxon>Moraxellales</taxon>
        <taxon>Moraxellaceae</taxon>
        <taxon>Acinetobacter</taxon>
        <taxon>Acinetobacter calcoaceticus/baumannii complex</taxon>
    </lineage>
</organism>
<evidence type="ECO:0000313" key="2">
    <source>
        <dbReference type="Proteomes" id="UP000076296"/>
    </source>
</evidence>
<protein>
    <submittedName>
        <fullName evidence="1">Uncharacterized protein</fullName>
    </submittedName>
</protein>
<comment type="caution">
    <text evidence="1">The sequence shown here is derived from an EMBL/GenBank/DDBJ whole genome shotgun (WGS) entry which is preliminary data.</text>
</comment>